<gene>
    <name evidence="2" type="ORF">JYB85_16285</name>
</gene>
<evidence type="ECO:0000313" key="3">
    <source>
        <dbReference type="Proteomes" id="UP000663207"/>
    </source>
</evidence>
<accession>A0ABX7QZZ0</accession>
<keyword evidence="1" id="KW-0812">Transmembrane</keyword>
<keyword evidence="3" id="KW-1185">Reference proteome</keyword>
<protein>
    <submittedName>
        <fullName evidence="2">DUF3624 domain-containing protein</fullName>
    </submittedName>
</protein>
<proteinExistence type="predicted"/>
<dbReference type="Pfam" id="PF12292">
    <property type="entry name" value="DUF3624"/>
    <property type="match status" value="1"/>
</dbReference>
<dbReference type="InterPro" id="IPR022072">
    <property type="entry name" value="DUF3624"/>
</dbReference>
<keyword evidence="1" id="KW-1133">Transmembrane helix</keyword>
<dbReference type="Proteomes" id="UP000663207">
    <property type="component" value="Chromosome"/>
</dbReference>
<organism evidence="2 3">
    <name type="scientific">Shewanella sedimentimangrovi</name>
    <dbReference type="NCBI Taxonomy" id="2814293"/>
    <lineage>
        <taxon>Bacteria</taxon>
        <taxon>Pseudomonadati</taxon>
        <taxon>Pseudomonadota</taxon>
        <taxon>Gammaproteobacteria</taxon>
        <taxon>Alteromonadales</taxon>
        <taxon>Shewanellaceae</taxon>
        <taxon>Shewanella</taxon>
    </lineage>
</organism>
<name>A0ABX7QZZ0_9GAMM</name>
<evidence type="ECO:0000256" key="1">
    <source>
        <dbReference type="SAM" id="Phobius"/>
    </source>
</evidence>
<feature type="transmembrane region" description="Helical" evidence="1">
    <location>
        <begin position="46"/>
        <end position="69"/>
    </location>
</feature>
<evidence type="ECO:0000313" key="2">
    <source>
        <dbReference type="EMBL" id="QSX36814.1"/>
    </source>
</evidence>
<reference evidence="2 3" key="1">
    <citation type="submission" date="2021-03" db="EMBL/GenBank/DDBJ databases">
        <title>Novel species identification of genus Shewanella.</title>
        <authorList>
            <person name="Liu G."/>
            <person name="Zhang Q."/>
        </authorList>
    </citation>
    <scope>NUCLEOTIDE SEQUENCE [LARGE SCALE GENOMIC DNA]</scope>
    <source>
        <strain evidence="2 3">FJAT-52962</strain>
    </source>
</reference>
<sequence length="78" mass="8956">MSCHNCDASIWRQKLGRCRRCMLMLAAMSMVAWPLWWWLFREQPKTVSAIALLLFAGACSGLLVLHLLVAGYRFLRGE</sequence>
<feature type="transmembrane region" description="Helical" evidence="1">
    <location>
        <begin position="21"/>
        <end position="40"/>
    </location>
</feature>
<dbReference type="EMBL" id="CP071502">
    <property type="protein sequence ID" value="QSX36814.1"/>
    <property type="molecule type" value="Genomic_DNA"/>
</dbReference>
<keyword evidence="1" id="KW-0472">Membrane</keyword>
<dbReference type="RefSeq" id="WP_207380133.1">
    <property type="nucleotide sequence ID" value="NZ_CP071502.1"/>
</dbReference>